<dbReference type="EMBL" id="MGKT01000008">
    <property type="protein sequence ID" value="OGN30804.1"/>
    <property type="molecule type" value="Genomic_DNA"/>
</dbReference>
<evidence type="ECO:0000313" key="2">
    <source>
        <dbReference type="Proteomes" id="UP000177111"/>
    </source>
</evidence>
<protein>
    <submittedName>
        <fullName evidence="1">Uncharacterized protein</fullName>
    </submittedName>
</protein>
<organism evidence="1 2">
    <name type="scientific">Candidatus Yanofskybacteria bacterium RIFCSPLOWO2_02_FULL_44_18</name>
    <dbReference type="NCBI Taxonomy" id="1802705"/>
    <lineage>
        <taxon>Bacteria</taxon>
        <taxon>Candidatus Yanofskyibacteriota</taxon>
    </lineage>
</organism>
<proteinExistence type="predicted"/>
<reference evidence="1 2" key="1">
    <citation type="journal article" date="2016" name="Nat. Commun.">
        <title>Thousands of microbial genomes shed light on interconnected biogeochemical processes in an aquifer system.</title>
        <authorList>
            <person name="Anantharaman K."/>
            <person name="Brown C.T."/>
            <person name="Hug L.A."/>
            <person name="Sharon I."/>
            <person name="Castelle C.J."/>
            <person name="Probst A.J."/>
            <person name="Thomas B.C."/>
            <person name="Singh A."/>
            <person name="Wilkins M.J."/>
            <person name="Karaoz U."/>
            <person name="Brodie E.L."/>
            <person name="Williams K.H."/>
            <person name="Hubbard S.S."/>
            <person name="Banfield J.F."/>
        </authorList>
    </citation>
    <scope>NUCLEOTIDE SEQUENCE [LARGE SCALE GENOMIC DNA]</scope>
</reference>
<accession>A0A1F8GZK3</accession>
<dbReference type="AlphaFoldDB" id="A0A1F8GZK3"/>
<sequence length="84" mass="10172">MKTFAEKLKEHTNYCNKIMKQTSKFILLSKEAKKEGNDKNYVEFMEQAEKSIKLADETMREFETNHGKELKILEEWYQNKYNEQ</sequence>
<name>A0A1F8GZK3_9BACT</name>
<comment type="caution">
    <text evidence="1">The sequence shown here is derived from an EMBL/GenBank/DDBJ whole genome shotgun (WGS) entry which is preliminary data.</text>
</comment>
<gene>
    <name evidence="1" type="ORF">A3I96_03155</name>
</gene>
<evidence type="ECO:0000313" key="1">
    <source>
        <dbReference type="EMBL" id="OGN30804.1"/>
    </source>
</evidence>
<dbReference type="Proteomes" id="UP000177111">
    <property type="component" value="Unassembled WGS sequence"/>
</dbReference>